<dbReference type="InterPro" id="IPR027417">
    <property type="entry name" value="P-loop_NTPase"/>
</dbReference>
<feature type="domain" description="Sulfotransferase" evidence="3">
    <location>
        <begin position="56"/>
        <end position="274"/>
    </location>
</feature>
<keyword evidence="2" id="KW-0808">Transferase</keyword>
<organism evidence="4 5">
    <name type="scientific">Candidula unifasciata</name>
    <dbReference type="NCBI Taxonomy" id="100452"/>
    <lineage>
        <taxon>Eukaryota</taxon>
        <taxon>Metazoa</taxon>
        <taxon>Spiralia</taxon>
        <taxon>Lophotrochozoa</taxon>
        <taxon>Mollusca</taxon>
        <taxon>Gastropoda</taxon>
        <taxon>Heterobranchia</taxon>
        <taxon>Euthyneura</taxon>
        <taxon>Panpulmonata</taxon>
        <taxon>Eupulmonata</taxon>
        <taxon>Stylommatophora</taxon>
        <taxon>Helicina</taxon>
        <taxon>Helicoidea</taxon>
        <taxon>Geomitridae</taxon>
        <taxon>Candidula</taxon>
    </lineage>
</organism>
<evidence type="ECO:0000313" key="4">
    <source>
        <dbReference type="EMBL" id="CAG5120022.1"/>
    </source>
</evidence>
<evidence type="ECO:0000256" key="1">
    <source>
        <dbReference type="ARBA" id="ARBA00005771"/>
    </source>
</evidence>
<reference evidence="4" key="1">
    <citation type="submission" date="2021-04" db="EMBL/GenBank/DDBJ databases">
        <authorList>
            <consortium name="Molecular Ecology Group"/>
        </authorList>
    </citation>
    <scope>NUCLEOTIDE SEQUENCE</scope>
</reference>
<keyword evidence="5" id="KW-1185">Reference proteome</keyword>
<evidence type="ECO:0000313" key="5">
    <source>
        <dbReference type="Proteomes" id="UP000678393"/>
    </source>
</evidence>
<sequence length="286" mass="33116">MASEAAFEPKEGSMEVVYVEDPGGAKMKLQLIDGQYYPTFPTEVIRNLHSLKIREDDVVLAGYLKTGTHWVWEILRMLLAGSTEVSDAEKDQGMIEQTEQSVLDAMPSPRVLNTHIVYLTRNPKDVAVSLYHHHKKLQDYYCYDGTFENYLHLFVEGKVDYGSWFKHIKNWSVAARQSDLMVLEVNYEDMSKNPTEQIQRMAAFLDLNPSDDLINSIKSECSLDRMRDKKGKYDLDAEGKSIMYRKGQVGDWKNYFNDTTNSWFDAVYQKEMAAIETTFHWAFELE</sequence>
<dbReference type="InterPro" id="IPR000863">
    <property type="entry name" value="Sulfotransferase_dom"/>
</dbReference>
<dbReference type="Proteomes" id="UP000678393">
    <property type="component" value="Unassembled WGS sequence"/>
</dbReference>
<dbReference type="SUPFAM" id="SSF52540">
    <property type="entry name" value="P-loop containing nucleoside triphosphate hydrolases"/>
    <property type="match status" value="1"/>
</dbReference>
<dbReference type="OrthoDB" id="205623at2759"/>
<name>A0A8S3YWS6_9EUPU</name>
<accession>A0A8S3YWS6</accession>
<dbReference type="PANTHER" id="PTHR11783">
    <property type="entry name" value="SULFOTRANSFERASE SULT"/>
    <property type="match status" value="1"/>
</dbReference>
<dbReference type="Pfam" id="PF00685">
    <property type="entry name" value="Sulfotransfer_1"/>
    <property type="match status" value="1"/>
</dbReference>
<comment type="similarity">
    <text evidence="1">Belongs to the sulfotransferase 1 family.</text>
</comment>
<proteinExistence type="inferred from homology"/>
<gene>
    <name evidence="4" type="ORF">CUNI_LOCUS5580</name>
</gene>
<evidence type="ECO:0000256" key="2">
    <source>
        <dbReference type="ARBA" id="ARBA00022679"/>
    </source>
</evidence>
<dbReference type="GO" id="GO:0008146">
    <property type="term" value="F:sulfotransferase activity"/>
    <property type="evidence" value="ECO:0007669"/>
    <property type="project" value="InterPro"/>
</dbReference>
<dbReference type="AlphaFoldDB" id="A0A8S3YWS6"/>
<dbReference type="EMBL" id="CAJHNH020000815">
    <property type="protein sequence ID" value="CAG5120022.1"/>
    <property type="molecule type" value="Genomic_DNA"/>
</dbReference>
<comment type="caution">
    <text evidence="4">The sequence shown here is derived from an EMBL/GenBank/DDBJ whole genome shotgun (WGS) entry which is preliminary data.</text>
</comment>
<evidence type="ECO:0000259" key="3">
    <source>
        <dbReference type="Pfam" id="PF00685"/>
    </source>
</evidence>
<dbReference type="Gene3D" id="3.40.50.300">
    <property type="entry name" value="P-loop containing nucleotide triphosphate hydrolases"/>
    <property type="match status" value="1"/>
</dbReference>
<protein>
    <recommendedName>
        <fullName evidence="3">Sulfotransferase domain-containing protein</fullName>
    </recommendedName>
</protein>